<dbReference type="CDD" id="cd00167">
    <property type="entry name" value="SANT"/>
    <property type="match status" value="2"/>
</dbReference>
<dbReference type="SMART" id="SM00717">
    <property type="entry name" value="SANT"/>
    <property type="match status" value="2"/>
</dbReference>
<evidence type="ECO:0000313" key="7">
    <source>
        <dbReference type="EMBL" id="KHG12915.1"/>
    </source>
</evidence>
<evidence type="ECO:0000313" key="8">
    <source>
        <dbReference type="Proteomes" id="UP000032142"/>
    </source>
</evidence>
<gene>
    <name evidence="7" type="ORF">F383_20175</name>
</gene>
<dbReference type="PROSITE" id="PS51294">
    <property type="entry name" value="HTH_MYB"/>
    <property type="match status" value="2"/>
</dbReference>
<keyword evidence="8" id="KW-1185">Reference proteome</keyword>
<evidence type="ECO:0000256" key="4">
    <source>
        <dbReference type="ARBA" id="ARBA00023125"/>
    </source>
</evidence>
<dbReference type="InterPro" id="IPR015495">
    <property type="entry name" value="Myb_TF_plants"/>
</dbReference>
<dbReference type="KEGG" id="gab:108482283"/>
<comment type="subcellular location">
    <subcellularLocation>
        <location evidence="1">Nucleus</location>
    </subcellularLocation>
</comment>
<dbReference type="Pfam" id="PF00249">
    <property type="entry name" value="Myb_DNA-binding"/>
    <property type="match status" value="2"/>
</dbReference>
<keyword evidence="6" id="KW-0539">Nucleus</keyword>
<dbReference type="PROSITE" id="PS50090">
    <property type="entry name" value="MYB_LIKE"/>
    <property type="match status" value="2"/>
</dbReference>
<dbReference type="Gene3D" id="1.10.10.60">
    <property type="entry name" value="Homeodomain-like"/>
    <property type="match status" value="2"/>
</dbReference>
<dbReference type="PANTHER" id="PTHR10641">
    <property type="entry name" value="MYB FAMILY TRANSCRIPTION FACTOR"/>
    <property type="match status" value="1"/>
</dbReference>
<evidence type="ECO:0000256" key="5">
    <source>
        <dbReference type="ARBA" id="ARBA00023163"/>
    </source>
</evidence>
<dbReference type="AlphaFoldDB" id="A0A0B0NJ99"/>
<organism evidence="7 8">
    <name type="scientific">Gossypium arboreum</name>
    <name type="common">Tree cotton</name>
    <name type="synonym">Gossypium nanking</name>
    <dbReference type="NCBI Taxonomy" id="29729"/>
    <lineage>
        <taxon>Eukaryota</taxon>
        <taxon>Viridiplantae</taxon>
        <taxon>Streptophyta</taxon>
        <taxon>Embryophyta</taxon>
        <taxon>Tracheophyta</taxon>
        <taxon>Spermatophyta</taxon>
        <taxon>Magnoliopsida</taxon>
        <taxon>eudicotyledons</taxon>
        <taxon>Gunneridae</taxon>
        <taxon>Pentapetalae</taxon>
        <taxon>rosids</taxon>
        <taxon>malvids</taxon>
        <taxon>Malvales</taxon>
        <taxon>Malvaceae</taxon>
        <taxon>Malvoideae</taxon>
        <taxon>Gossypium</taxon>
    </lineage>
</organism>
<reference evidence="8" key="1">
    <citation type="submission" date="2014-09" db="EMBL/GenBank/DDBJ databases">
        <authorList>
            <person name="Mudge J."/>
            <person name="Ramaraj T."/>
            <person name="Lindquist I.E."/>
            <person name="Bharti A.K."/>
            <person name="Sundararajan A."/>
            <person name="Cameron C.T."/>
            <person name="Woodward J.E."/>
            <person name="May G.D."/>
            <person name="Brubaker C."/>
            <person name="Broadhvest J."/>
            <person name="Wilkins T.A."/>
        </authorList>
    </citation>
    <scope>NUCLEOTIDE SEQUENCE</scope>
    <source>
        <strain evidence="8">cv. AKA8401</strain>
    </source>
</reference>
<proteinExistence type="predicted"/>
<keyword evidence="4" id="KW-0238">DNA-binding</keyword>
<dbReference type="InterPro" id="IPR009057">
    <property type="entry name" value="Homeodomain-like_sf"/>
</dbReference>
<keyword evidence="5" id="KW-0804">Transcription</keyword>
<dbReference type="InterPro" id="IPR017930">
    <property type="entry name" value="Myb_dom"/>
</dbReference>
<dbReference type="SUPFAM" id="SSF46689">
    <property type="entry name" value="Homeodomain-like"/>
    <property type="match status" value="1"/>
</dbReference>
<dbReference type="GO" id="GO:0003677">
    <property type="term" value="F:DNA binding"/>
    <property type="evidence" value="ECO:0007669"/>
    <property type="project" value="UniProtKB-KW"/>
</dbReference>
<evidence type="ECO:0000256" key="6">
    <source>
        <dbReference type="ARBA" id="ARBA00023242"/>
    </source>
</evidence>
<dbReference type="GO" id="GO:0005634">
    <property type="term" value="C:nucleus"/>
    <property type="evidence" value="ECO:0007669"/>
    <property type="project" value="UniProtKB-SubCell"/>
</dbReference>
<name>A0A0B0NJ99_GOSAR</name>
<evidence type="ECO:0000256" key="3">
    <source>
        <dbReference type="ARBA" id="ARBA00023015"/>
    </source>
</evidence>
<sequence length="352" mass="39984">MGKGRAPCCDKDKVKRGPWSPQEDLRLITFIQKHGHENWRALPKQAGLLRCGKSCRLRWINYLRPDVKRGNFSKEEEETIIRLHETLGNKWSKIASHLAGRTDNEIKNVWNTHLKKRLAPKNGKIPQNDQSKETCMVSSSCSSITFVSSPCGKRNLEVELEQQWHEGSPSKKPREGFPVSDKAEAFKTEVPSHNSGPFEEPKEFPSSSISSSNSNITNSSQVNVPNPENHGDSLLNFIGVYDWENNTSEEVNKPEILNNAFDIPLESDSDFWDMLDSLGSFQPDEIQSNEVEGNQSPDFGEEYSKENENNKWLQYLEIELGLEVTKNENHNNLSNTAAEPLVPEMYDMLLKP</sequence>
<keyword evidence="3" id="KW-0805">Transcription regulation</keyword>
<evidence type="ECO:0000256" key="1">
    <source>
        <dbReference type="ARBA" id="ARBA00004123"/>
    </source>
</evidence>
<dbReference type="PANTHER" id="PTHR10641:SF1103">
    <property type="entry name" value="TRANSCRIPTION FACTOR MYB72"/>
    <property type="match status" value="1"/>
</dbReference>
<evidence type="ECO:0000256" key="2">
    <source>
        <dbReference type="ARBA" id="ARBA00022737"/>
    </source>
</evidence>
<dbReference type="InterPro" id="IPR001005">
    <property type="entry name" value="SANT/Myb"/>
</dbReference>
<dbReference type="OrthoDB" id="2143914at2759"/>
<dbReference type="EMBL" id="KN398542">
    <property type="protein sequence ID" value="KHG12915.1"/>
    <property type="molecule type" value="Genomic_DNA"/>
</dbReference>
<dbReference type="FunFam" id="1.10.10.60:FF:000015">
    <property type="entry name" value="Transcription factor RAX3"/>
    <property type="match status" value="1"/>
</dbReference>
<dbReference type="Proteomes" id="UP000032142">
    <property type="component" value="Unassembled WGS sequence"/>
</dbReference>
<protein>
    <submittedName>
        <fullName evidence="7">Myb-related Zm1</fullName>
    </submittedName>
</protein>
<dbReference type="OMA" id="GQHENEK"/>
<keyword evidence="2" id="KW-0677">Repeat</keyword>
<accession>A0A0B0NJ99</accession>